<dbReference type="InterPro" id="IPR002227">
    <property type="entry name" value="Tyrosinase_Cu-bd"/>
</dbReference>
<organism evidence="2 3">
    <name type="scientific">Apiospora phragmitis</name>
    <dbReference type="NCBI Taxonomy" id="2905665"/>
    <lineage>
        <taxon>Eukaryota</taxon>
        <taxon>Fungi</taxon>
        <taxon>Dikarya</taxon>
        <taxon>Ascomycota</taxon>
        <taxon>Pezizomycotina</taxon>
        <taxon>Sordariomycetes</taxon>
        <taxon>Xylariomycetidae</taxon>
        <taxon>Amphisphaeriales</taxon>
        <taxon>Apiosporaceae</taxon>
        <taxon>Apiospora</taxon>
    </lineage>
</organism>
<dbReference type="InterPro" id="IPR008922">
    <property type="entry name" value="Di-copper_centre_dom_sf"/>
</dbReference>
<sequence length="178" mass="19270">MLWAVSLLSGCCLATNELQIIDDLQVEATKALEASHVKREAGCLMKNAAYWNWFECPDHLTDSPVFDGSDTSMGDDGDYFEHNGTLIANSFLLPSGKGGGCVKSGPSANRTIHLGPLQPKMQGMSPVMTSIRDYNPRCLRRNLSVVPAAAFIHQDLHNLITGDASRTVGSFQAELQSS</sequence>
<proteinExistence type="predicted"/>
<evidence type="ECO:0000313" key="3">
    <source>
        <dbReference type="Proteomes" id="UP001480595"/>
    </source>
</evidence>
<feature type="domain" description="Tyrosinase copper-binding" evidence="1">
    <location>
        <begin position="48"/>
        <end position="176"/>
    </location>
</feature>
<protein>
    <recommendedName>
        <fullName evidence="1">Tyrosinase copper-binding domain-containing protein</fullName>
    </recommendedName>
</protein>
<dbReference type="Pfam" id="PF00264">
    <property type="entry name" value="Tyrosinase"/>
    <property type="match status" value="1"/>
</dbReference>
<evidence type="ECO:0000259" key="1">
    <source>
        <dbReference type="Pfam" id="PF00264"/>
    </source>
</evidence>
<dbReference type="GeneID" id="92085362"/>
<evidence type="ECO:0000313" key="2">
    <source>
        <dbReference type="EMBL" id="KAK8085916.1"/>
    </source>
</evidence>
<dbReference type="Gene3D" id="1.10.1280.10">
    <property type="entry name" value="Di-copper center containing domain from catechol oxidase"/>
    <property type="match status" value="1"/>
</dbReference>
<accession>A0ABR1WQV1</accession>
<dbReference type="SUPFAM" id="SSF48056">
    <property type="entry name" value="Di-copper centre-containing domain"/>
    <property type="match status" value="1"/>
</dbReference>
<name>A0ABR1WQV1_9PEZI</name>
<reference evidence="2 3" key="1">
    <citation type="submission" date="2023-01" db="EMBL/GenBank/DDBJ databases">
        <title>Analysis of 21 Apiospora genomes using comparative genomics revels a genus with tremendous synthesis potential of carbohydrate active enzymes and secondary metabolites.</title>
        <authorList>
            <person name="Sorensen T."/>
        </authorList>
    </citation>
    <scope>NUCLEOTIDE SEQUENCE [LARGE SCALE GENOMIC DNA]</scope>
    <source>
        <strain evidence="2 3">CBS 135458</strain>
    </source>
</reference>
<dbReference type="RefSeq" id="XP_066720440.1">
    <property type="nucleotide sequence ID" value="XM_066852299.1"/>
</dbReference>
<dbReference type="EMBL" id="JAQQWL010000002">
    <property type="protein sequence ID" value="KAK8085916.1"/>
    <property type="molecule type" value="Genomic_DNA"/>
</dbReference>
<keyword evidence="3" id="KW-1185">Reference proteome</keyword>
<comment type="caution">
    <text evidence="2">The sequence shown here is derived from an EMBL/GenBank/DDBJ whole genome shotgun (WGS) entry which is preliminary data.</text>
</comment>
<dbReference type="Proteomes" id="UP001480595">
    <property type="component" value="Unassembled WGS sequence"/>
</dbReference>
<gene>
    <name evidence="2" type="ORF">PG994_000890</name>
</gene>